<reference evidence="1" key="1">
    <citation type="journal article" date="2012" name="Science">
        <title>Fermentation, hydrogen, and sulfur metabolism in multiple uncultivated bacterial phyla.</title>
        <authorList>
            <person name="Wrighton K.C."/>
            <person name="Thomas B.C."/>
            <person name="Sharon I."/>
            <person name="Miller C.S."/>
            <person name="Castelle C.J."/>
            <person name="VerBerkmoes N.C."/>
            <person name="Wilkins M.J."/>
            <person name="Hettich R.L."/>
            <person name="Lipton M.S."/>
            <person name="Williams K.H."/>
            <person name="Long P.E."/>
            <person name="Banfield J.F."/>
        </authorList>
    </citation>
    <scope>NUCLEOTIDE SEQUENCE [LARGE SCALE GENOMIC DNA]</scope>
</reference>
<organism evidence="1">
    <name type="scientific">uncultured bacterium</name>
    <name type="common">gcode 4</name>
    <dbReference type="NCBI Taxonomy" id="1234023"/>
    <lineage>
        <taxon>Bacteria</taxon>
        <taxon>environmental samples</taxon>
    </lineage>
</organism>
<protein>
    <submittedName>
        <fullName evidence="1">Uncharacterized protein</fullName>
    </submittedName>
</protein>
<feature type="non-terminal residue" evidence="1">
    <location>
        <position position="1"/>
    </location>
</feature>
<proteinExistence type="predicted"/>
<comment type="caution">
    <text evidence="1">The sequence shown here is derived from an EMBL/GenBank/DDBJ whole genome shotgun (WGS) entry which is preliminary data.</text>
</comment>
<evidence type="ECO:0000313" key="1">
    <source>
        <dbReference type="EMBL" id="EKD29696.1"/>
    </source>
</evidence>
<dbReference type="EMBL" id="AMFJ01034314">
    <property type="protein sequence ID" value="EKD29696.1"/>
    <property type="molecule type" value="Genomic_DNA"/>
</dbReference>
<name>K1XXP6_9BACT</name>
<dbReference type="AlphaFoldDB" id="K1XXP6"/>
<accession>K1XXP6</accession>
<sequence length="125" mass="13947">LMTKRDKTAGVLIGVVEQGTGSTSRLDPIADKDIYGKKVIAYQKITTWQIDSILANTGSVYDIDFTDEGLFKDLSVTDFAITPYNAGSIFEYKISVEVPYYEKLTGQLRSTIPQIMTTMPFTLDF</sequence>
<gene>
    <name evidence="1" type="ORF">ACD_78C00314G0001</name>
</gene>